<dbReference type="RefSeq" id="WP_229879490.1">
    <property type="nucleotide sequence ID" value="NZ_BMSQ01000020.1"/>
</dbReference>
<dbReference type="InterPro" id="IPR025475">
    <property type="entry name" value="DUF4326"/>
</dbReference>
<evidence type="ECO:0000313" key="2">
    <source>
        <dbReference type="EMBL" id="MBB5108370.1"/>
    </source>
</evidence>
<dbReference type="AlphaFoldDB" id="A0A7W8EZ56"/>
<dbReference type="Proteomes" id="UP000549009">
    <property type="component" value="Unassembled WGS sequence"/>
</dbReference>
<proteinExistence type="predicted"/>
<accession>A0A7W8EZ56</accession>
<protein>
    <recommendedName>
        <fullName evidence="1">DUF4326 domain-containing protein</fullName>
    </recommendedName>
</protein>
<keyword evidence="3" id="KW-1185">Reference proteome</keyword>
<organism evidence="2 3">
    <name type="scientific">Streptomyces spectabilis</name>
    <dbReference type="NCBI Taxonomy" id="68270"/>
    <lineage>
        <taxon>Bacteria</taxon>
        <taxon>Bacillati</taxon>
        <taxon>Actinomycetota</taxon>
        <taxon>Actinomycetes</taxon>
        <taxon>Kitasatosporales</taxon>
        <taxon>Streptomycetaceae</taxon>
        <taxon>Streptomyces</taxon>
    </lineage>
</organism>
<evidence type="ECO:0000313" key="3">
    <source>
        <dbReference type="Proteomes" id="UP000549009"/>
    </source>
</evidence>
<feature type="domain" description="DUF4326" evidence="1">
    <location>
        <begin position="98"/>
        <end position="197"/>
    </location>
</feature>
<dbReference type="Pfam" id="PF14216">
    <property type="entry name" value="DUF4326"/>
    <property type="match status" value="1"/>
</dbReference>
<evidence type="ECO:0000259" key="1">
    <source>
        <dbReference type="Pfam" id="PF14216"/>
    </source>
</evidence>
<dbReference type="EMBL" id="JACHJD010000018">
    <property type="protein sequence ID" value="MBB5108370.1"/>
    <property type="molecule type" value="Genomic_DNA"/>
</dbReference>
<reference evidence="2 3" key="1">
    <citation type="submission" date="2020-08" db="EMBL/GenBank/DDBJ databases">
        <title>Genomic Encyclopedia of Type Strains, Phase III (KMG-III): the genomes of soil and plant-associated and newly described type strains.</title>
        <authorList>
            <person name="Whitman W."/>
        </authorList>
    </citation>
    <scope>NUCLEOTIDE SEQUENCE [LARGE SCALE GENOMIC DNA]</scope>
    <source>
        <strain evidence="2 3">CECT 3146</strain>
    </source>
</reference>
<gene>
    <name evidence="2" type="ORF">FHS40_007491</name>
</gene>
<comment type="caution">
    <text evidence="2">The sequence shown here is derived from an EMBL/GenBank/DDBJ whole genome shotgun (WGS) entry which is preliminary data.</text>
</comment>
<name>A0A7W8EZ56_STRST</name>
<sequence>MAIYEIEFGALGGSRPAPSLTVKTRDITELSRTVVEHARPHITPVLTEMGRPECADALFRVNSDRTMGEFLWLDIAAGKQATFLPARIKTTPERIQRKRTRDWSSNGAKYVGRGSRWGNPNRVLKADGGWAVSHDSGGTVGTFADKSEAHRFAVDAYRSHLKARARLVGEARAELVGRDLMCWCAPELACHADVLLETANEAEAAR</sequence>